<dbReference type="GO" id="GO:0003700">
    <property type="term" value="F:DNA-binding transcription factor activity"/>
    <property type="evidence" value="ECO:0007669"/>
    <property type="project" value="TreeGrafter"/>
</dbReference>
<evidence type="ECO:0000256" key="1">
    <source>
        <dbReference type="ARBA" id="ARBA00023125"/>
    </source>
</evidence>
<gene>
    <name evidence="3" type="ORF">HMPREF3293_00824</name>
</gene>
<dbReference type="KEGG" id="cmiu:B1H56_01150"/>
<dbReference type="InterPro" id="IPR010982">
    <property type="entry name" value="Lambda_DNA-bd_dom_sf"/>
</dbReference>
<dbReference type="PROSITE" id="PS50943">
    <property type="entry name" value="HTH_CROC1"/>
    <property type="match status" value="1"/>
</dbReference>
<dbReference type="AlphaFoldDB" id="A0A136Q5Y9"/>
<dbReference type="InterPro" id="IPR001387">
    <property type="entry name" value="Cro/C1-type_HTH"/>
</dbReference>
<dbReference type="InterPro" id="IPR050807">
    <property type="entry name" value="TransReg_Diox_bact_type"/>
</dbReference>
<dbReference type="OrthoDB" id="9785138at2"/>
<dbReference type="GO" id="GO:0003677">
    <property type="term" value="F:DNA binding"/>
    <property type="evidence" value="ECO:0007669"/>
    <property type="project" value="UniProtKB-KW"/>
</dbReference>
<proteinExistence type="predicted"/>
<comment type="caution">
    <text evidence="3">The sequence shown here is derived from an EMBL/GenBank/DDBJ whole genome shotgun (WGS) entry which is preliminary data.</text>
</comment>
<dbReference type="SUPFAM" id="SSF47413">
    <property type="entry name" value="lambda repressor-like DNA-binding domains"/>
    <property type="match status" value="1"/>
</dbReference>
<protein>
    <submittedName>
        <fullName evidence="3">DNA-binding helix-turn-helix protein</fullName>
    </submittedName>
</protein>
<keyword evidence="1 3" id="KW-0238">DNA-binding</keyword>
<dbReference type="Proteomes" id="UP000070366">
    <property type="component" value="Unassembled WGS sequence"/>
</dbReference>
<reference evidence="3 4" key="1">
    <citation type="submission" date="2016-02" db="EMBL/GenBank/DDBJ databases">
        <authorList>
            <person name="Wen L."/>
            <person name="He K."/>
            <person name="Yang H."/>
        </authorList>
    </citation>
    <scope>NUCLEOTIDE SEQUENCE [LARGE SCALE GENOMIC DNA]</scope>
    <source>
        <strain evidence="3 4">DSM 22607</strain>
    </source>
</reference>
<dbReference type="CDD" id="cd00093">
    <property type="entry name" value="HTH_XRE"/>
    <property type="match status" value="1"/>
</dbReference>
<evidence type="ECO:0000313" key="4">
    <source>
        <dbReference type="Proteomes" id="UP000070366"/>
    </source>
</evidence>
<dbReference type="GO" id="GO:0005829">
    <property type="term" value="C:cytosol"/>
    <property type="evidence" value="ECO:0007669"/>
    <property type="project" value="TreeGrafter"/>
</dbReference>
<sequence length="155" mass="18082">MTTGEKIRKYRLERGLSQKELGLRAGMSEPAVRNYELGNRIPSVKRLEALAGALGVSRFALSDPDLDTYIGVMHALFYLEDTYGLEPIDRSGEIVLKFPIENSLYEDVRSWCKERQAFAEDKISREDYDEWRHTFPKIRTERNIRAVRELQKKQK</sequence>
<name>A0A136Q5Y9_9FIRM</name>
<feature type="domain" description="HTH cro/C1-type" evidence="2">
    <location>
        <begin position="7"/>
        <end position="61"/>
    </location>
</feature>
<evidence type="ECO:0000259" key="2">
    <source>
        <dbReference type="PROSITE" id="PS50943"/>
    </source>
</evidence>
<dbReference type="SMART" id="SM00530">
    <property type="entry name" value="HTH_XRE"/>
    <property type="match status" value="1"/>
</dbReference>
<dbReference type="EMBL" id="LSZW01000047">
    <property type="protein sequence ID" value="KXK66088.1"/>
    <property type="molecule type" value="Genomic_DNA"/>
</dbReference>
<dbReference type="Gene3D" id="1.10.260.40">
    <property type="entry name" value="lambda repressor-like DNA-binding domains"/>
    <property type="match status" value="1"/>
</dbReference>
<evidence type="ECO:0000313" key="3">
    <source>
        <dbReference type="EMBL" id="KXK66088.1"/>
    </source>
</evidence>
<accession>A0A136Q5Y9</accession>
<dbReference type="RefSeq" id="WP_066520107.1">
    <property type="nucleotide sequence ID" value="NZ_CABMOF010000003.1"/>
</dbReference>
<keyword evidence="4" id="KW-1185">Reference proteome</keyword>
<dbReference type="STRING" id="626937.HMPREF3293_00824"/>
<organism evidence="3 4">
    <name type="scientific">Christensenella minuta</name>
    <dbReference type="NCBI Taxonomy" id="626937"/>
    <lineage>
        <taxon>Bacteria</taxon>
        <taxon>Bacillati</taxon>
        <taxon>Bacillota</taxon>
        <taxon>Clostridia</taxon>
        <taxon>Christensenellales</taxon>
        <taxon>Christensenellaceae</taxon>
        <taxon>Christensenella</taxon>
    </lineage>
</organism>
<dbReference type="Pfam" id="PF01381">
    <property type="entry name" value="HTH_3"/>
    <property type="match status" value="1"/>
</dbReference>
<dbReference type="PANTHER" id="PTHR46797">
    <property type="entry name" value="HTH-TYPE TRANSCRIPTIONAL REGULATOR"/>
    <property type="match status" value="1"/>
</dbReference>
<dbReference type="PANTHER" id="PTHR46797:SF1">
    <property type="entry name" value="METHYLPHOSPHONATE SYNTHASE"/>
    <property type="match status" value="1"/>
</dbReference>